<dbReference type="GO" id="GO:0016616">
    <property type="term" value="F:oxidoreductase activity, acting on the CH-OH group of donors, NAD or NADP as acceptor"/>
    <property type="evidence" value="ECO:0007669"/>
    <property type="project" value="UniProtKB-ARBA"/>
</dbReference>
<evidence type="ECO:0000256" key="2">
    <source>
        <dbReference type="PIRSR" id="PIRSR000097-1"/>
    </source>
</evidence>
<dbReference type="Gene3D" id="3.20.20.100">
    <property type="entry name" value="NADP-dependent oxidoreductase domain"/>
    <property type="match status" value="1"/>
</dbReference>
<dbReference type="OMA" id="DTWMAME"/>
<comment type="caution">
    <text evidence="6">The sequence shown here is derived from an EMBL/GenBank/DDBJ whole genome shotgun (WGS) entry which is preliminary data.</text>
</comment>
<dbReference type="PROSITE" id="PS00062">
    <property type="entry name" value="ALDOKETO_REDUCTASE_2"/>
    <property type="match status" value="1"/>
</dbReference>
<proteinExistence type="predicted"/>
<evidence type="ECO:0000259" key="5">
    <source>
        <dbReference type="Pfam" id="PF00248"/>
    </source>
</evidence>
<evidence type="ECO:0000313" key="6">
    <source>
        <dbReference type="EMBL" id="KAG1570275.1"/>
    </source>
</evidence>
<dbReference type="InterPro" id="IPR036812">
    <property type="entry name" value="NAD(P)_OxRdtase_dom_sf"/>
</dbReference>
<evidence type="ECO:0000256" key="3">
    <source>
        <dbReference type="PIRSR" id="PIRSR000097-2"/>
    </source>
</evidence>
<reference evidence="6 7" key="1">
    <citation type="journal article" date="2020" name="Microb. Genom.">
        <title>Genetic diversity of clinical and environmental Mucorales isolates obtained from an investigation of mucormycosis cases among solid organ transplant recipients.</title>
        <authorList>
            <person name="Nguyen M.H."/>
            <person name="Kaul D."/>
            <person name="Muto C."/>
            <person name="Cheng S.J."/>
            <person name="Richter R.A."/>
            <person name="Bruno V.M."/>
            <person name="Liu G."/>
            <person name="Beyhan S."/>
            <person name="Sundermann A.J."/>
            <person name="Mounaud S."/>
            <person name="Pasculle A.W."/>
            <person name="Nierman W.C."/>
            <person name="Driscoll E."/>
            <person name="Cumbie R."/>
            <person name="Clancy C.J."/>
            <person name="Dupont C.L."/>
        </authorList>
    </citation>
    <scope>NUCLEOTIDE SEQUENCE [LARGE SCALE GENOMIC DNA]</scope>
    <source>
        <strain evidence="6 7">GL24</strain>
    </source>
</reference>
<dbReference type="PRINTS" id="PR00069">
    <property type="entry name" value="ALDKETRDTASE"/>
</dbReference>
<gene>
    <name evidence="6" type="ORF">G6F50_005634</name>
</gene>
<dbReference type="PANTHER" id="PTHR11732">
    <property type="entry name" value="ALDO/KETO REDUCTASE"/>
    <property type="match status" value="1"/>
</dbReference>
<name>A0A9P6Z4Q4_9FUNG</name>
<dbReference type="SUPFAM" id="SSF51430">
    <property type="entry name" value="NAD(P)-linked oxidoreductase"/>
    <property type="match status" value="1"/>
</dbReference>
<protein>
    <recommendedName>
        <fullName evidence="5">NADP-dependent oxidoreductase domain-containing protein</fullName>
    </recommendedName>
</protein>
<dbReference type="PROSITE" id="PS00798">
    <property type="entry name" value="ALDOKETO_REDUCTASE_1"/>
    <property type="match status" value="1"/>
</dbReference>
<feature type="binding site" evidence="3">
    <location>
        <position position="111"/>
    </location>
    <ligand>
        <name>substrate</name>
    </ligand>
</feature>
<organism evidence="6 7">
    <name type="scientific">Rhizopus delemar</name>
    <dbReference type="NCBI Taxonomy" id="936053"/>
    <lineage>
        <taxon>Eukaryota</taxon>
        <taxon>Fungi</taxon>
        <taxon>Fungi incertae sedis</taxon>
        <taxon>Mucoromycota</taxon>
        <taxon>Mucoromycotina</taxon>
        <taxon>Mucoromycetes</taxon>
        <taxon>Mucorales</taxon>
        <taxon>Mucorineae</taxon>
        <taxon>Rhizopodaceae</taxon>
        <taxon>Rhizopus</taxon>
    </lineage>
</organism>
<dbReference type="InterPro" id="IPR018170">
    <property type="entry name" value="Aldo/ket_reductase_CS"/>
</dbReference>
<dbReference type="AlphaFoldDB" id="A0A9P6Z4Q4"/>
<dbReference type="CDD" id="cd19071">
    <property type="entry name" value="AKR_AKR1-5-like"/>
    <property type="match status" value="1"/>
</dbReference>
<feature type="active site" description="Proton donor" evidence="2">
    <location>
        <position position="53"/>
    </location>
</feature>
<dbReference type="Proteomes" id="UP000740926">
    <property type="component" value="Unassembled WGS sequence"/>
</dbReference>
<dbReference type="FunFam" id="3.20.20.100:FF:000002">
    <property type="entry name" value="2,5-diketo-D-gluconic acid reductase A"/>
    <property type="match status" value="1"/>
</dbReference>
<dbReference type="EMBL" id="JAANIU010000767">
    <property type="protein sequence ID" value="KAG1570275.1"/>
    <property type="molecule type" value="Genomic_DNA"/>
</dbReference>
<dbReference type="InterPro" id="IPR023210">
    <property type="entry name" value="NADP_OxRdtase_dom"/>
</dbReference>
<evidence type="ECO:0000313" key="7">
    <source>
        <dbReference type="Proteomes" id="UP000740926"/>
    </source>
</evidence>
<accession>A0A9P6Z4Q4</accession>
<keyword evidence="7" id="KW-1185">Reference proteome</keyword>
<evidence type="ECO:0000256" key="1">
    <source>
        <dbReference type="ARBA" id="ARBA00023002"/>
    </source>
</evidence>
<sequence length="310" mass="35553">MSSIPSIKLNNGHAFPLIGYGTFGGHDAPEQVYNATKIALKAGYRHFDTAYMYQTEEALGKAIKEEGVPREELFITTKLWQHFHEPQHVRPVFERSLKNLQMDYVDLYLIHWPFSWEFKGYEFKDMEENGDMQVTNVPIIDTWREMEKLVKDGKARSIGVSNFTIPMLEELLSQCEIPPAVNQVEIHPCLPQEELLEYCNKKNIVLTAYSPLGNPGYRNNAINILEHPLVLKLAEKYHKTPVQVVLNFGVNRGYSVIPKSITESRIVANFVYFKMDSEDIESLIEIGRKSPQRTCKPNVAFGPSNNIFNE</sequence>
<keyword evidence="1" id="KW-0560">Oxidoreductase</keyword>
<dbReference type="Pfam" id="PF00248">
    <property type="entry name" value="Aldo_ket_red"/>
    <property type="match status" value="1"/>
</dbReference>
<dbReference type="InterPro" id="IPR020471">
    <property type="entry name" value="AKR"/>
</dbReference>
<feature type="site" description="Lowers pKa of active site Tyr" evidence="4">
    <location>
        <position position="78"/>
    </location>
</feature>
<evidence type="ECO:0000256" key="4">
    <source>
        <dbReference type="PIRSR" id="PIRSR000097-3"/>
    </source>
</evidence>
<dbReference type="PIRSF" id="PIRSF000097">
    <property type="entry name" value="AKR"/>
    <property type="match status" value="1"/>
</dbReference>
<feature type="domain" description="NADP-dependent oxidoreductase" evidence="5">
    <location>
        <begin position="18"/>
        <end position="285"/>
    </location>
</feature>